<dbReference type="GeneID" id="81474519"/>
<dbReference type="InterPro" id="IPR003399">
    <property type="entry name" value="Mce/MlaD"/>
</dbReference>
<accession>A0A149S0B9</accession>
<dbReference type="AlphaFoldDB" id="A0A149S0B9"/>
<feature type="domain" description="Mce/MlaD" evidence="1">
    <location>
        <begin position="42"/>
        <end position="117"/>
    </location>
</feature>
<gene>
    <name evidence="2" type="ORF">HKD32_07415</name>
</gene>
<proteinExistence type="predicted"/>
<dbReference type="PANTHER" id="PTHR33371:SF4">
    <property type="entry name" value="INTERMEMBRANE PHOSPHOLIPID TRANSPORT SYSTEM BINDING PROTEIN MLAD"/>
    <property type="match status" value="1"/>
</dbReference>
<evidence type="ECO:0000313" key="2">
    <source>
        <dbReference type="EMBL" id="MBF0870677.1"/>
    </source>
</evidence>
<reference evidence="2" key="2">
    <citation type="submission" date="2020-11" db="EMBL/GenBank/DDBJ databases">
        <title>Description of novel Gluconobacter species.</title>
        <authorList>
            <person name="Cleenwerck I."/>
            <person name="Cnockaert M."/>
            <person name="Borremans W."/>
            <person name="Wieme A.D."/>
            <person name="De Vuyst L."/>
            <person name="Vandamme P."/>
        </authorList>
    </citation>
    <scope>NUCLEOTIDE SEQUENCE</scope>
    <source>
        <strain evidence="2">R71697</strain>
    </source>
</reference>
<sequence>MKSGYSGRGGAILASGLVLVVAGAFLVYGKELRKDPVQNSIVMHAQFNSANGLKPGADVDLAGVTVGRVQSIRLDPQSQMADVAFSVDERLHLPVDTAVGIGAPSMTSDNALQIEPGKDPKTLTAGGVIKDTRDQLSLEQQVSNYIFGGGNLGN</sequence>
<dbReference type="GO" id="GO:0005548">
    <property type="term" value="F:phospholipid transporter activity"/>
    <property type="evidence" value="ECO:0007669"/>
    <property type="project" value="TreeGrafter"/>
</dbReference>
<name>A0A149S0B9_GLUJA</name>
<dbReference type="InterPro" id="IPR052336">
    <property type="entry name" value="MlaD_Phospholipid_Transporter"/>
</dbReference>
<dbReference type="PANTHER" id="PTHR33371">
    <property type="entry name" value="INTERMEMBRANE PHOSPHOLIPID TRANSPORT SYSTEM BINDING PROTEIN MLAD-RELATED"/>
    <property type="match status" value="1"/>
</dbReference>
<comment type="caution">
    <text evidence="2">The sequence shown here is derived from an EMBL/GenBank/DDBJ whole genome shotgun (WGS) entry which is preliminary data.</text>
</comment>
<reference evidence="2" key="1">
    <citation type="submission" date="2020-04" db="EMBL/GenBank/DDBJ databases">
        <authorList>
            <person name="Sombolestani A."/>
        </authorList>
    </citation>
    <scope>NUCLEOTIDE SEQUENCE</scope>
    <source>
        <strain evidence="2">R71697</strain>
    </source>
</reference>
<dbReference type="EMBL" id="JABCQN010000003">
    <property type="protein sequence ID" value="MBF0870677.1"/>
    <property type="molecule type" value="Genomic_DNA"/>
</dbReference>
<organism evidence="2 3">
    <name type="scientific">Gluconobacter japonicus</name>
    <dbReference type="NCBI Taxonomy" id="376620"/>
    <lineage>
        <taxon>Bacteria</taxon>
        <taxon>Pseudomonadati</taxon>
        <taxon>Pseudomonadota</taxon>
        <taxon>Alphaproteobacteria</taxon>
        <taxon>Acetobacterales</taxon>
        <taxon>Acetobacteraceae</taxon>
        <taxon>Gluconobacter</taxon>
    </lineage>
</organism>
<dbReference type="RefSeq" id="WP_023942593.1">
    <property type="nucleotide sequence ID" value="NZ_JABCQN010000003.1"/>
</dbReference>
<evidence type="ECO:0000259" key="1">
    <source>
        <dbReference type="Pfam" id="PF02470"/>
    </source>
</evidence>
<dbReference type="GO" id="GO:0005543">
    <property type="term" value="F:phospholipid binding"/>
    <property type="evidence" value="ECO:0007669"/>
    <property type="project" value="TreeGrafter"/>
</dbReference>
<dbReference type="Pfam" id="PF02470">
    <property type="entry name" value="MlaD"/>
    <property type="match status" value="1"/>
</dbReference>
<dbReference type="Proteomes" id="UP000661006">
    <property type="component" value="Unassembled WGS sequence"/>
</dbReference>
<evidence type="ECO:0000313" key="3">
    <source>
        <dbReference type="Proteomes" id="UP000661006"/>
    </source>
</evidence>
<protein>
    <submittedName>
        <fullName evidence="2">MCE family protein</fullName>
    </submittedName>
</protein>